<evidence type="ECO:0000256" key="2">
    <source>
        <dbReference type="SAM" id="SignalP"/>
    </source>
</evidence>
<evidence type="ECO:0008006" key="5">
    <source>
        <dbReference type="Google" id="ProtNLM"/>
    </source>
</evidence>
<sequence>MRRKILLISAVAIALAACSPPSTDGTPAPTSSGMNPSPSSTVGQLPGPGVPKVDHPIDLAQIKQTPCKALTAAQIDELFGQAMEAKPRDGAAGPACRWTPPSDTRPRVDVVFDSSTKRGLTAVYEAKGKAYKFVEPLPAVDGYPLVAFGVEDERATEGRCLVSIGTSDNEVISLAVEQSKANIGDKDPCDAARQAAIRVLATIRGGN</sequence>
<dbReference type="PROSITE" id="PS51257">
    <property type="entry name" value="PROKAR_LIPOPROTEIN"/>
    <property type="match status" value="1"/>
</dbReference>
<name>A0ABX3JE07_9PSEU</name>
<feature type="chain" id="PRO_5047505555" description="DUF3558 domain-containing protein" evidence="2">
    <location>
        <begin position="25"/>
        <end position="207"/>
    </location>
</feature>
<dbReference type="RefSeq" id="WP_039915748.1">
    <property type="nucleotide sequence ID" value="NZ_ANMG01000006.1"/>
</dbReference>
<evidence type="ECO:0000256" key="1">
    <source>
        <dbReference type="SAM" id="MobiDB-lite"/>
    </source>
</evidence>
<protein>
    <recommendedName>
        <fullName evidence="5">DUF3558 domain-containing protein</fullName>
    </recommendedName>
</protein>
<reference evidence="3 4" key="1">
    <citation type="submission" date="2017-02" db="EMBL/GenBank/DDBJ databases">
        <title>Amycolatopsis azurea DSM 43854 draft genome.</title>
        <authorList>
            <person name="Mayilraj S."/>
        </authorList>
    </citation>
    <scope>NUCLEOTIDE SEQUENCE [LARGE SCALE GENOMIC DNA]</scope>
    <source>
        <strain evidence="3 4">DSM 43854</strain>
    </source>
</reference>
<proteinExistence type="predicted"/>
<keyword evidence="2" id="KW-0732">Signal</keyword>
<feature type="signal peptide" evidence="2">
    <location>
        <begin position="1"/>
        <end position="24"/>
    </location>
</feature>
<evidence type="ECO:0000313" key="3">
    <source>
        <dbReference type="EMBL" id="OOC05134.1"/>
    </source>
</evidence>
<dbReference type="Pfam" id="PF12079">
    <property type="entry name" value="DUF3558"/>
    <property type="match status" value="1"/>
</dbReference>
<dbReference type="EMBL" id="MUXN01000014">
    <property type="protein sequence ID" value="OOC05134.1"/>
    <property type="molecule type" value="Genomic_DNA"/>
</dbReference>
<feature type="compositionally biased region" description="Polar residues" evidence="1">
    <location>
        <begin position="20"/>
        <end position="43"/>
    </location>
</feature>
<accession>A0ABX3JE07</accession>
<comment type="caution">
    <text evidence="3">The sequence shown here is derived from an EMBL/GenBank/DDBJ whole genome shotgun (WGS) entry which is preliminary data.</text>
</comment>
<keyword evidence="4" id="KW-1185">Reference proteome</keyword>
<dbReference type="InterPro" id="IPR024520">
    <property type="entry name" value="DUF3558"/>
</dbReference>
<feature type="region of interest" description="Disordered" evidence="1">
    <location>
        <begin position="19"/>
        <end position="50"/>
    </location>
</feature>
<organism evidence="3 4">
    <name type="scientific">Amycolatopsis azurea DSM 43854</name>
    <dbReference type="NCBI Taxonomy" id="1238180"/>
    <lineage>
        <taxon>Bacteria</taxon>
        <taxon>Bacillati</taxon>
        <taxon>Actinomycetota</taxon>
        <taxon>Actinomycetes</taxon>
        <taxon>Pseudonocardiales</taxon>
        <taxon>Pseudonocardiaceae</taxon>
        <taxon>Amycolatopsis</taxon>
    </lineage>
</organism>
<gene>
    <name evidence="3" type="ORF">B0293_19640</name>
</gene>
<dbReference type="Proteomes" id="UP000188551">
    <property type="component" value="Unassembled WGS sequence"/>
</dbReference>
<evidence type="ECO:0000313" key="4">
    <source>
        <dbReference type="Proteomes" id="UP000188551"/>
    </source>
</evidence>